<dbReference type="Pfam" id="PF09344">
    <property type="entry name" value="Cas_CT1975"/>
    <property type="match status" value="1"/>
</dbReference>
<dbReference type="eggNOG" id="COG1857">
    <property type="taxonomic scope" value="Bacteria"/>
</dbReference>
<dbReference type="RefSeq" id="WP_013708284.1">
    <property type="nucleotide sequence ID" value="NC_015389.1"/>
</dbReference>
<dbReference type="STRING" id="700015.Corgl_0423"/>
<sequence length="377" mass="41422">MFVDICVIQNVPSNNINRDDTGSPKTALYGGARRARVSSQAWKRAMRKMFPAYLPKGSLGVRTKYAVRLIKDRIVAACPDLESEGQELAEAALKALGLKLKKSRRAGSDSGEQETGYLLFLAPPEIDGLAQLMIDWHNTKRNINKLTKSMKKEAAAVFQDLRAIDIALFGRMLTEASKLNTDASAQVAHAISVDRVVQEYDYFAAVDDCASADNTGASMLETAGYNSSTLYRYATVNLDSLFEQLQDIEGTAKGTAVFVETFVRSMPTGKQNTFANRTLPSTVSVAFRSRQPINPVSAFEIPVSAKEDRSISQQAAELLEKRVAEIEGLFDEPADRAWCATIDLPATPNGALGERIDFKTLLGEVQREAERVLRTRS</sequence>
<accession>F2NAL4</accession>
<dbReference type="OrthoDB" id="5291250at2"/>
<dbReference type="KEGG" id="cgo:Corgl_0423"/>
<evidence type="ECO:0000313" key="1">
    <source>
        <dbReference type="EMBL" id="AEB06541.1"/>
    </source>
</evidence>
<reference evidence="2" key="1">
    <citation type="journal article" date="2013" name="Stand. Genomic Sci.">
        <title>Complete genome sequence of Coriobacterium glomerans type strain (PW2(T)) from the midgut of Pyrrhocoris apterus L. (red soldier bug).</title>
        <authorList>
            <person name="Stackebrandt E."/>
            <person name="Zeytun A."/>
            <person name="Lapidus A."/>
            <person name="Nolan M."/>
            <person name="Lucas S."/>
            <person name="Hammon N."/>
            <person name="Deshpande S."/>
            <person name="Cheng J.F."/>
            <person name="Tapia R."/>
            <person name="Goodwin L.A."/>
            <person name="Pitluck S."/>
            <person name="Liolios K."/>
            <person name="Pagani I."/>
            <person name="Ivanova N."/>
            <person name="Mavromatis K."/>
            <person name="Mikhailova N."/>
            <person name="Huntemann M."/>
            <person name="Pati A."/>
            <person name="Chen A."/>
            <person name="Palaniappan K."/>
            <person name="Chang Y.J."/>
            <person name="Land M."/>
            <person name="Hauser L."/>
            <person name="Rohde M."/>
            <person name="Pukall R."/>
            <person name="Goker M."/>
            <person name="Detter J.C."/>
            <person name="Woyke T."/>
            <person name="Bristow J."/>
            <person name="Eisen J.A."/>
            <person name="Markowitz V."/>
            <person name="Hugenholtz P."/>
            <person name="Kyrpides N.C."/>
            <person name="Klenk H.P."/>
        </authorList>
    </citation>
    <scope>NUCLEOTIDE SEQUENCE</scope>
    <source>
        <strain evidence="2">ATCC 49209 / DSM 20642 / JCM 10262 / PW2</strain>
    </source>
</reference>
<keyword evidence="2" id="KW-1185">Reference proteome</keyword>
<dbReference type="NCBIfam" id="TIGR01869">
    <property type="entry name" value="casC_Cse4"/>
    <property type="match status" value="1"/>
</dbReference>
<dbReference type="HOGENOM" id="CLU_044824_0_0_11"/>
<dbReference type="InterPro" id="IPR010148">
    <property type="entry name" value="CRISPR-assoc_prot_CT1975"/>
</dbReference>
<dbReference type="AlphaFoldDB" id="F2NAL4"/>
<organism evidence="1 2">
    <name type="scientific">Coriobacterium glomerans (strain ATCC 49209 / DSM 20642 / JCM 10262 / PW2)</name>
    <dbReference type="NCBI Taxonomy" id="700015"/>
    <lineage>
        <taxon>Bacteria</taxon>
        <taxon>Bacillati</taxon>
        <taxon>Actinomycetota</taxon>
        <taxon>Coriobacteriia</taxon>
        <taxon>Coriobacteriales</taxon>
        <taxon>Coriobacteriaceae</taxon>
        <taxon>Coriobacterium</taxon>
    </lineage>
</organism>
<protein>
    <submittedName>
        <fullName evidence="1">CRISPR-associated protein, Cse4 family</fullName>
    </submittedName>
</protein>
<dbReference type="Proteomes" id="UP000006851">
    <property type="component" value="Chromosome"/>
</dbReference>
<dbReference type="EMBL" id="CP002628">
    <property type="protein sequence ID" value="AEB06541.1"/>
    <property type="molecule type" value="Genomic_DNA"/>
</dbReference>
<proteinExistence type="predicted"/>
<evidence type="ECO:0000313" key="2">
    <source>
        <dbReference type="Proteomes" id="UP000006851"/>
    </source>
</evidence>
<gene>
    <name evidence="1" type="ordered locus">Corgl_0423</name>
</gene>
<name>F2NAL4_CORGP</name>